<keyword evidence="7" id="KW-1185">Reference proteome</keyword>
<feature type="signal peptide" evidence="4">
    <location>
        <begin position="1"/>
        <end position="22"/>
    </location>
</feature>
<dbReference type="InterPro" id="IPR003614">
    <property type="entry name" value="Knottins"/>
</dbReference>
<dbReference type="Gene3D" id="3.30.30.10">
    <property type="entry name" value="Knottin, scorpion toxin-like"/>
    <property type="match status" value="1"/>
</dbReference>
<dbReference type="PANTHER" id="PTHR33147">
    <property type="entry name" value="DEFENSIN-LIKE PROTEIN 1"/>
    <property type="match status" value="1"/>
</dbReference>
<dbReference type="SUPFAM" id="SSF57095">
    <property type="entry name" value="Scorpion toxin-like"/>
    <property type="match status" value="1"/>
</dbReference>
<sequence length="97" mass="10575">MRLLASLVVLLSLLMTTEETRAIRVVEPAGATVPTPPMPTRPPPPPPKRMCQSMSHEFDGLCFSQKNCASVCKSEGFTGGACQGFRLRCFCTKICLE</sequence>
<dbReference type="SMART" id="SM00505">
    <property type="entry name" value="Knot1"/>
    <property type="match status" value="1"/>
</dbReference>
<dbReference type="Pfam" id="PF00304">
    <property type="entry name" value="Gamma-thionin"/>
    <property type="match status" value="1"/>
</dbReference>
<feature type="chain" id="PRO_5029664996" description="Knottins-like domain-containing protein" evidence="4">
    <location>
        <begin position="23"/>
        <end position="97"/>
    </location>
</feature>
<dbReference type="Proteomes" id="UP000541444">
    <property type="component" value="Unassembled WGS sequence"/>
</dbReference>
<evidence type="ECO:0000256" key="3">
    <source>
        <dbReference type="SAM" id="MobiDB-lite"/>
    </source>
</evidence>
<protein>
    <recommendedName>
        <fullName evidence="5">Knottins-like domain-containing protein</fullName>
    </recommendedName>
</protein>
<dbReference type="AlphaFoldDB" id="A0A7J7P5A7"/>
<evidence type="ECO:0000256" key="4">
    <source>
        <dbReference type="SAM" id="SignalP"/>
    </source>
</evidence>
<evidence type="ECO:0000313" key="6">
    <source>
        <dbReference type="EMBL" id="KAF6174637.1"/>
    </source>
</evidence>
<evidence type="ECO:0000259" key="5">
    <source>
        <dbReference type="SMART" id="SM00505"/>
    </source>
</evidence>
<dbReference type="InterPro" id="IPR036574">
    <property type="entry name" value="Scorpion_toxin-like_sf"/>
</dbReference>
<dbReference type="GO" id="GO:0006952">
    <property type="term" value="P:defense response"/>
    <property type="evidence" value="ECO:0007669"/>
    <property type="project" value="InterPro"/>
</dbReference>
<proteinExistence type="predicted"/>
<gene>
    <name evidence="6" type="ORF">GIB67_006289</name>
</gene>
<feature type="region of interest" description="Disordered" evidence="3">
    <location>
        <begin position="27"/>
        <end position="50"/>
    </location>
</feature>
<name>A0A7J7P5A7_9MAGN</name>
<dbReference type="PROSITE" id="PS00940">
    <property type="entry name" value="GAMMA_THIONIN"/>
    <property type="match status" value="1"/>
</dbReference>
<dbReference type="InterPro" id="IPR008176">
    <property type="entry name" value="Defensin_plant"/>
</dbReference>
<keyword evidence="2" id="KW-1015">Disulfide bond</keyword>
<accession>A0A7J7P5A7</accession>
<dbReference type="PRINTS" id="PR00288">
    <property type="entry name" value="PUROTHIONIN"/>
</dbReference>
<dbReference type="CDD" id="cd00107">
    <property type="entry name" value="Knot1"/>
    <property type="match status" value="1"/>
</dbReference>
<dbReference type="PANTHER" id="PTHR33147:SF106">
    <property type="entry name" value="DEFENSIN-LIKE PROTEIN 11"/>
    <property type="match status" value="1"/>
</dbReference>
<comment type="caution">
    <text evidence="6">The sequence shown here is derived from an EMBL/GenBank/DDBJ whole genome shotgun (WGS) entry which is preliminary data.</text>
</comment>
<organism evidence="6 7">
    <name type="scientific">Kingdonia uniflora</name>
    <dbReference type="NCBI Taxonomy" id="39325"/>
    <lineage>
        <taxon>Eukaryota</taxon>
        <taxon>Viridiplantae</taxon>
        <taxon>Streptophyta</taxon>
        <taxon>Embryophyta</taxon>
        <taxon>Tracheophyta</taxon>
        <taxon>Spermatophyta</taxon>
        <taxon>Magnoliopsida</taxon>
        <taxon>Ranunculales</taxon>
        <taxon>Circaeasteraceae</taxon>
        <taxon>Kingdonia</taxon>
    </lineage>
</organism>
<evidence type="ECO:0000256" key="2">
    <source>
        <dbReference type="ARBA" id="ARBA00023157"/>
    </source>
</evidence>
<keyword evidence="1 4" id="KW-0732">Signal</keyword>
<evidence type="ECO:0000256" key="1">
    <source>
        <dbReference type="ARBA" id="ARBA00022729"/>
    </source>
</evidence>
<dbReference type="EMBL" id="JACGCM010000252">
    <property type="protein sequence ID" value="KAF6174637.1"/>
    <property type="molecule type" value="Genomic_DNA"/>
</dbReference>
<evidence type="ECO:0000313" key="7">
    <source>
        <dbReference type="Proteomes" id="UP000541444"/>
    </source>
</evidence>
<feature type="domain" description="Knottins-like" evidence="5">
    <location>
        <begin position="50"/>
        <end position="95"/>
    </location>
</feature>
<reference evidence="6 7" key="1">
    <citation type="journal article" date="2020" name="IScience">
        <title>Genome Sequencing of the Endangered Kingdonia uniflora (Circaeasteraceae, Ranunculales) Reveals Potential Mechanisms of Evolutionary Specialization.</title>
        <authorList>
            <person name="Sun Y."/>
            <person name="Deng T."/>
            <person name="Zhang A."/>
            <person name="Moore M.J."/>
            <person name="Landis J.B."/>
            <person name="Lin N."/>
            <person name="Zhang H."/>
            <person name="Zhang X."/>
            <person name="Huang J."/>
            <person name="Zhang X."/>
            <person name="Sun H."/>
            <person name="Wang H."/>
        </authorList>
    </citation>
    <scope>NUCLEOTIDE SEQUENCE [LARGE SCALE GENOMIC DNA]</scope>
    <source>
        <strain evidence="6">TB1705</strain>
        <tissue evidence="6">Leaf</tissue>
    </source>
</reference>
<feature type="compositionally biased region" description="Pro residues" evidence="3">
    <location>
        <begin position="34"/>
        <end position="48"/>
    </location>
</feature>
<dbReference type="OrthoDB" id="1063609at2759"/>